<organism evidence="2 3">
    <name type="scientific">Runella defluvii</name>
    <dbReference type="NCBI Taxonomy" id="370973"/>
    <lineage>
        <taxon>Bacteria</taxon>
        <taxon>Pseudomonadati</taxon>
        <taxon>Bacteroidota</taxon>
        <taxon>Cytophagia</taxon>
        <taxon>Cytophagales</taxon>
        <taxon>Spirosomataceae</taxon>
        <taxon>Runella</taxon>
    </lineage>
</organism>
<feature type="signal peptide" evidence="1">
    <location>
        <begin position="1"/>
        <end position="21"/>
    </location>
</feature>
<comment type="caution">
    <text evidence="2">The sequence shown here is derived from an EMBL/GenBank/DDBJ whole genome shotgun (WGS) entry which is preliminary data.</text>
</comment>
<evidence type="ECO:0000313" key="2">
    <source>
        <dbReference type="EMBL" id="MBB3839349.1"/>
    </source>
</evidence>
<name>A0A7W5ZM30_9BACT</name>
<sequence length="307" mass="34739">MATFSKLLLVWVIFFGKNVLAQADSTAIEEDTTAKAWEIAINLGLNLSHTMQVNGVPNTGRLGFSTTNGIDLNINYTKNRIISTNEFHWQFSLYKAGLKSITQKTADELLSLHDLSTGLSTDREWNINIIAKTKTGVFSTYEDGMFRDTTGGSRVQSFLNPYELILSPGIKWQPTKAFRVSLSPYTFRIYGLISQAIANTGLYTEGYQPNGSDYVKQIIEKQGAELNIWYDRKFKKWLQMQYRLAIKSSYAEKLLDNGALDGLFITKIKLIKNIYLTHRATLRGALEEKPFKPVYIQVITLSYAVTL</sequence>
<dbReference type="EMBL" id="JACIBY010000006">
    <property type="protein sequence ID" value="MBB3839349.1"/>
    <property type="molecule type" value="Genomic_DNA"/>
</dbReference>
<dbReference type="AlphaFoldDB" id="A0A7W5ZM30"/>
<feature type="chain" id="PRO_5031093910" description="DUF3078 domain-containing protein" evidence="1">
    <location>
        <begin position="22"/>
        <end position="307"/>
    </location>
</feature>
<evidence type="ECO:0000313" key="3">
    <source>
        <dbReference type="Proteomes" id="UP000541352"/>
    </source>
</evidence>
<reference evidence="2 3" key="1">
    <citation type="submission" date="2020-08" db="EMBL/GenBank/DDBJ databases">
        <title>Genomic Encyclopedia of Type Strains, Phase IV (KMG-IV): sequencing the most valuable type-strain genomes for metagenomic binning, comparative biology and taxonomic classification.</title>
        <authorList>
            <person name="Goeker M."/>
        </authorList>
    </citation>
    <scope>NUCLEOTIDE SEQUENCE [LARGE SCALE GENOMIC DNA]</scope>
    <source>
        <strain evidence="2 3">DSM 17976</strain>
    </source>
</reference>
<gene>
    <name evidence="2" type="ORF">FHS57_003355</name>
</gene>
<evidence type="ECO:0008006" key="4">
    <source>
        <dbReference type="Google" id="ProtNLM"/>
    </source>
</evidence>
<accession>A0A7W5ZM30</accession>
<dbReference type="RefSeq" id="WP_122933700.1">
    <property type="nucleotide sequence ID" value="NZ_JACIBY010000006.1"/>
</dbReference>
<proteinExistence type="predicted"/>
<keyword evidence="1" id="KW-0732">Signal</keyword>
<evidence type="ECO:0000256" key="1">
    <source>
        <dbReference type="SAM" id="SignalP"/>
    </source>
</evidence>
<keyword evidence="3" id="KW-1185">Reference proteome</keyword>
<dbReference type="Proteomes" id="UP000541352">
    <property type="component" value="Unassembled WGS sequence"/>
</dbReference>
<protein>
    <recommendedName>
        <fullName evidence="4">DUF3078 domain-containing protein</fullName>
    </recommendedName>
</protein>